<gene>
    <name evidence="1" type="ORF">M407DRAFT_129331</name>
</gene>
<proteinExistence type="predicted"/>
<dbReference type="AlphaFoldDB" id="A0A0C3KIR7"/>
<accession>A0A0C3KIR7</accession>
<name>A0A0C3KIR7_9AGAM</name>
<reference evidence="2" key="2">
    <citation type="submission" date="2015-01" db="EMBL/GenBank/DDBJ databases">
        <title>Evolutionary Origins and Diversification of the Mycorrhizal Mutualists.</title>
        <authorList>
            <consortium name="DOE Joint Genome Institute"/>
            <consortium name="Mycorrhizal Genomics Consortium"/>
            <person name="Kohler A."/>
            <person name="Kuo A."/>
            <person name="Nagy L.G."/>
            <person name="Floudas D."/>
            <person name="Copeland A."/>
            <person name="Barry K.W."/>
            <person name="Cichocki N."/>
            <person name="Veneault-Fourrey C."/>
            <person name="LaButti K."/>
            <person name="Lindquist E.A."/>
            <person name="Lipzen A."/>
            <person name="Lundell T."/>
            <person name="Morin E."/>
            <person name="Murat C."/>
            <person name="Riley R."/>
            <person name="Ohm R."/>
            <person name="Sun H."/>
            <person name="Tunlid A."/>
            <person name="Henrissat B."/>
            <person name="Grigoriev I.V."/>
            <person name="Hibbett D.S."/>
            <person name="Martin F."/>
        </authorList>
    </citation>
    <scope>NUCLEOTIDE SEQUENCE [LARGE SCALE GENOMIC DNA]</scope>
    <source>
        <strain evidence="2">MUT 4182</strain>
    </source>
</reference>
<reference evidence="1 2" key="1">
    <citation type="submission" date="2014-04" db="EMBL/GenBank/DDBJ databases">
        <authorList>
            <consortium name="DOE Joint Genome Institute"/>
            <person name="Kuo A."/>
            <person name="Girlanda M."/>
            <person name="Perotto S."/>
            <person name="Kohler A."/>
            <person name="Nagy L.G."/>
            <person name="Floudas D."/>
            <person name="Copeland A."/>
            <person name="Barry K.W."/>
            <person name="Cichocki N."/>
            <person name="Veneault-Fourrey C."/>
            <person name="LaButti K."/>
            <person name="Lindquist E.A."/>
            <person name="Lipzen A."/>
            <person name="Lundell T."/>
            <person name="Morin E."/>
            <person name="Murat C."/>
            <person name="Sun H."/>
            <person name="Tunlid A."/>
            <person name="Henrissat B."/>
            <person name="Grigoriev I.V."/>
            <person name="Hibbett D.S."/>
            <person name="Martin F."/>
            <person name="Nordberg H.P."/>
            <person name="Cantor M.N."/>
            <person name="Hua S.X."/>
        </authorList>
    </citation>
    <scope>NUCLEOTIDE SEQUENCE [LARGE SCALE GENOMIC DNA]</scope>
    <source>
        <strain evidence="1 2">MUT 4182</strain>
    </source>
</reference>
<evidence type="ECO:0000313" key="2">
    <source>
        <dbReference type="Proteomes" id="UP000054248"/>
    </source>
</evidence>
<dbReference type="Proteomes" id="UP000054248">
    <property type="component" value="Unassembled WGS sequence"/>
</dbReference>
<dbReference type="EMBL" id="KN823141">
    <property type="protein sequence ID" value="KIO21338.1"/>
    <property type="molecule type" value="Genomic_DNA"/>
</dbReference>
<dbReference type="HOGENOM" id="CLU_2833043_0_0_1"/>
<protein>
    <submittedName>
        <fullName evidence="1">Uncharacterized protein</fullName>
    </submittedName>
</protein>
<sequence>MTYILFSCGAVCALRTDRQTGQLKRSTELRCIRTASNSRNTGAVWARTPFMCDWAVQEIRTLAGTQ</sequence>
<evidence type="ECO:0000313" key="1">
    <source>
        <dbReference type="EMBL" id="KIO21338.1"/>
    </source>
</evidence>
<organism evidence="1 2">
    <name type="scientific">Tulasnella calospora MUT 4182</name>
    <dbReference type="NCBI Taxonomy" id="1051891"/>
    <lineage>
        <taxon>Eukaryota</taxon>
        <taxon>Fungi</taxon>
        <taxon>Dikarya</taxon>
        <taxon>Basidiomycota</taxon>
        <taxon>Agaricomycotina</taxon>
        <taxon>Agaricomycetes</taxon>
        <taxon>Cantharellales</taxon>
        <taxon>Tulasnellaceae</taxon>
        <taxon>Tulasnella</taxon>
    </lineage>
</organism>
<keyword evidence="2" id="KW-1185">Reference proteome</keyword>